<evidence type="ECO:0000256" key="4">
    <source>
        <dbReference type="ARBA" id="ARBA00022614"/>
    </source>
</evidence>
<dbReference type="InterPro" id="IPR000626">
    <property type="entry name" value="Ubiquitin-like_dom"/>
</dbReference>
<sequence length="839" mass="97455">MENVFDNKKDLSVGMRVFSCAFGDEKVGGDAADGESSSSCTEELDNQVADENLIRYLFNEQINIKVGTVRFIGTLKNHPHPNKTFYGIEWDKKKDGKNFGDFNNDVYFYPLHLLTKEKTKRYYNLDDHTLGIPIERDKKLVGELGTCKELLKPCSFMPLEKIHVGLTFFQALHFRYTYFFTDSDLYVEDYQTKKTKRVQFSGITEARKYFQNFYQLTNITLNKYLIYTCGGDDKIMFHKLRSLSLCGNLISQWKDIFHIISLARELSYLNVSDNKMLKLNLESVQRVYPCGNLRDCHGGCQCGHDSEDKEGQHQESTIDAGGNPLICSHCMQDNLIRFEQIKELCIDNTMIEWEDVLILSFVFPNMETLSLKKNYLTRISMSDIDLVKSPVLLQYVQSGRREKGTPSETHNRFPLHCQAQQGEPTVGSYVSMDARENTPTNVVTTVGEENEGYIHTFMKLHKIVLNDNYLHDYEDLFSFIHQVKSIRAVFVKRNKFTDRDDLVTVAERVCSLTGKEDMRDKEVEQSVEDGGENPPHDRLQRIKEKFSHLKELLLDDNKIMNYKTLRDLFYIFYHLETLNYQKGKNNIKVKKDLRFILVAILPMLKTLNRSYINKNERINSERFFISLYQKDDVVRVFNEAVLGCRHSDRLESMHYEALQGEIAYDIHPGRTFSVYLFALFLHLRYTTYALALHHLCTCVTPLMHLLYTTSALALHHFFTCFTPLLHLRYTASTPFCPLADQPSVETSKGMQSNLINITIIPEFINSKKYEIVKKKVNKHMNIKDLKYLCSRLYSVPLPKMQLFYTDENNPMCVEIVDSNSSLYTYGIDNNSKIKITMEQ</sequence>
<evidence type="ECO:0000256" key="3">
    <source>
        <dbReference type="ARBA" id="ARBA00022490"/>
    </source>
</evidence>
<evidence type="ECO:0000256" key="5">
    <source>
        <dbReference type="ARBA" id="ARBA00022737"/>
    </source>
</evidence>
<name>A0A1A7W0V0_PLAKH</name>
<reference evidence="10 11" key="1">
    <citation type="submission" date="2016-05" db="EMBL/GenBank/DDBJ databases">
        <authorList>
            <person name="Sharaf H."/>
        </authorList>
    </citation>
    <scope>NUCLEOTIDE SEQUENCE [LARGE SCALE GENOMIC DNA]</scope>
    <source>
        <strain evidence="10 11">H</strain>
    </source>
</reference>
<dbReference type="CDD" id="cd17044">
    <property type="entry name" value="Ubl_TBCE"/>
    <property type="match status" value="1"/>
</dbReference>
<keyword evidence="3" id="KW-0963">Cytoplasm</keyword>
<dbReference type="SUPFAM" id="SSF52047">
    <property type="entry name" value="RNI-like"/>
    <property type="match status" value="1"/>
</dbReference>
<evidence type="ECO:0000259" key="7">
    <source>
        <dbReference type="SMART" id="SM01052"/>
    </source>
</evidence>
<evidence type="ECO:0000256" key="1">
    <source>
        <dbReference type="ARBA" id="ARBA00004496"/>
    </source>
</evidence>
<evidence type="ECO:0000256" key="2">
    <source>
        <dbReference type="ARBA" id="ARBA00006286"/>
    </source>
</evidence>
<comment type="similarity">
    <text evidence="2">Belongs to the TBCE family.</text>
</comment>
<keyword evidence="6" id="KW-0143">Chaperone</keyword>
<keyword evidence="4" id="KW-0433">Leucine-rich repeat</keyword>
<evidence type="ECO:0000313" key="11">
    <source>
        <dbReference type="Proteomes" id="UP000182142"/>
    </source>
</evidence>
<dbReference type="SUPFAM" id="SSF54236">
    <property type="entry name" value="Ubiquitin-like"/>
    <property type="match status" value="1"/>
</dbReference>
<feature type="domain" description="CAP-Gly" evidence="7">
    <location>
        <begin position="58"/>
        <end position="115"/>
    </location>
</feature>
<dbReference type="AlphaFoldDB" id="A0A1A7W0V0"/>
<dbReference type="Proteomes" id="UP000182142">
    <property type="component" value="Unassembled WGS sequence"/>
</dbReference>
<evidence type="ECO:0000313" key="8">
    <source>
        <dbReference type="EMBL" id="SBO25327.1"/>
    </source>
</evidence>
<dbReference type="GO" id="GO:0005737">
    <property type="term" value="C:cytoplasm"/>
    <property type="evidence" value="ECO:0007669"/>
    <property type="project" value="UniProtKB-SubCell"/>
</dbReference>
<evidence type="ECO:0000313" key="10">
    <source>
        <dbReference type="Proteomes" id="UP000182128"/>
    </source>
</evidence>
<gene>
    <name evidence="8" type="ORF">PKNA1_C2_0106500</name>
    <name evidence="9" type="ORF">PKNA1_H1_0106500</name>
</gene>
<dbReference type="SMART" id="SM01052">
    <property type="entry name" value="CAP_GLY"/>
    <property type="match status" value="1"/>
</dbReference>
<organism evidence="9 11">
    <name type="scientific">Plasmodium knowlesi (strain H)</name>
    <dbReference type="NCBI Taxonomy" id="5851"/>
    <lineage>
        <taxon>Eukaryota</taxon>
        <taxon>Sar</taxon>
        <taxon>Alveolata</taxon>
        <taxon>Apicomplexa</taxon>
        <taxon>Aconoidasida</taxon>
        <taxon>Haemosporida</taxon>
        <taxon>Plasmodiidae</taxon>
        <taxon>Plasmodium</taxon>
        <taxon>Plasmodium (Plasmodium)</taxon>
    </lineage>
</organism>
<comment type="subcellular location">
    <subcellularLocation>
        <location evidence="1">Cytoplasm</location>
    </subcellularLocation>
</comment>
<protein>
    <submittedName>
        <fullName evidence="9">Cytoskeleton associated protein, putative</fullName>
    </submittedName>
</protein>
<evidence type="ECO:0000256" key="6">
    <source>
        <dbReference type="ARBA" id="ARBA00023186"/>
    </source>
</evidence>
<accession>A0A1A7W0V0</accession>
<dbReference type="InterPro" id="IPR036859">
    <property type="entry name" value="CAP-Gly_dom_sf"/>
</dbReference>
<dbReference type="Pfam" id="PF01302">
    <property type="entry name" value="CAP_GLY"/>
    <property type="match status" value="1"/>
</dbReference>
<dbReference type="InterPro" id="IPR032675">
    <property type="entry name" value="LRR_dom_sf"/>
</dbReference>
<dbReference type="EMBL" id="CWHQ02000014">
    <property type="protein sequence ID" value="SBO25327.1"/>
    <property type="molecule type" value="Genomic_DNA"/>
</dbReference>
<dbReference type="SUPFAM" id="SSF74924">
    <property type="entry name" value="Cap-Gly domain"/>
    <property type="match status" value="1"/>
</dbReference>
<proteinExistence type="inferred from homology"/>
<keyword evidence="5" id="KW-0677">Repeat</keyword>
<dbReference type="InterPro" id="IPR044079">
    <property type="entry name" value="Ubl_TBCE"/>
</dbReference>
<dbReference type="Gene3D" id="3.10.20.90">
    <property type="entry name" value="Phosphatidylinositol 3-kinase Catalytic Subunit, Chain A, domain 1"/>
    <property type="match status" value="1"/>
</dbReference>
<dbReference type="Gene3D" id="3.80.10.10">
    <property type="entry name" value="Ribonuclease Inhibitor"/>
    <property type="match status" value="2"/>
</dbReference>
<dbReference type="Pfam" id="PF14560">
    <property type="entry name" value="Ubiquitin_2"/>
    <property type="match status" value="1"/>
</dbReference>
<dbReference type="EMBL" id="CWHR02000012">
    <property type="protein sequence ID" value="SBO27640.1"/>
    <property type="molecule type" value="Genomic_DNA"/>
</dbReference>
<dbReference type="Gene3D" id="2.30.30.190">
    <property type="entry name" value="CAP Gly-rich-like domain"/>
    <property type="match status" value="1"/>
</dbReference>
<evidence type="ECO:0000313" key="9">
    <source>
        <dbReference type="EMBL" id="SBO27640.1"/>
    </source>
</evidence>
<dbReference type="InterPro" id="IPR000938">
    <property type="entry name" value="CAP-Gly_domain"/>
</dbReference>
<dbReference type="Proteomes" id="UP000182128">
    <property type="component" value="Unassembled WGS sequence"/>
</dbReference>
<dbReference type="InterPro" id="IPR029071">
    <property type="entry name" value="Ubiquitin-like_domsf"/>
</dbReference>
<reference evidence="9" key="2">
    <citation type="submission" date="2016-05" db="EMBL/GenBank/DDBJ databases">
        <authorList>
            <person name="Lavstsen T."/>
            <person name="Jespersen J.S."/>
        </authorList>
    </citation>
    <scope>NUCLEOTIDE SEQUENCE [LARGE SCALE GENOMIC DNA]</scope>
</reference>